<proteinExistence type="predicted"/>
<keyword evidence="2" id="KW-1185">Reference proteome</keyword>
<dbReference type="Proteomes" id="UP001224477">
    <property type="component" value="Unassembled WGS sequence"/>
</dbReference>
<sequence length="51" mass="5618">MKPVIGFLEVEGKAFIREMKAVVGDLAQVTRLSQVDQEFAVVKVVERGDAL</sequence>
<name>A0ABU1CVY7_9PSED</name>
<dbReference type="RefSeq" id="WP_309255381.1">
    <property type="nucleotide sequence ID" value="NZ_JAVGXC010000023.1"/>
</dbReference>
<gene>
    <name evidence="1" type="ORF">RCO22_20870</name>
</gene>
<reference evidence="1 2" key="1">
    <citation type="journal article" date="2023" name="Microbiol. Resour. Announc.">
        <title>Whole-genome sequence of Pseudomonas yamanorum OLsAu1 isolated from the edible ectomycorrhizal mushroom Lactarius sp. section Deliciosi.</title>
        <authorList>
            <person name="Ramirez-Mendoza R."/>
            <person name="Angeles-Argaiz R.E."/>
            <person name="Hernandez-Oaxaca D."/>
            <person name="Aguirre-Beltran L."/>
            <person name="Almaraz-Suarez J."/>
            <person name="Perez-Moreno J."/>
        </authorList>
    </citation>
    <scope>NUCLEOTIDE SEQUENCE [LARGE SCALE GENOMIC DNA]</scope>
    <source>
        <strain evidence="1 2">OLsAu1</strain>
    </source>
</reference>
<organism evidence="1 2">
    <name type="scientific">Pseudomonas yamanorum</name>
    <dbReference type="NCBI Taxonomy" id="515393"/>
    <lineage>
        <taxon>Bacteria</taxon>
        <taxon>Pseudomonadati</taxon>
        <taxon>Pseudomonadota</taxon>
        <taxon>Gammaproteobacteria</taxon>
        <taxon>Pseudomonadales</taxon>
        <taxon>Pseudomonadaceae</taxon>
        <taxon>Pseudomonas</taxon>
    </lineage>
</organism>
<evidence type="ECO:0000313" key="2">
    <source>
        <dbReference type="Proteomes" id="UP001224477"/>
    </source>
</evidence>
<dbReference type="EMBL" id="JAVGXC010000023">
    <property type="protein sequence ID" value="MDR0191406.1"/>
    <property type="molecule type" value="Genomic_DNA"/>
</dbReference>
<evidence type="ECO:0000313" key="1">
    <source>
        <dbReference type="EMBL" id="MDR0191406.1"/>
    </source>
</evidence>
<accession>A0ABU1CVY7</accession>
<protein>
    <submittedName>
        <fullName evidence="1">Uncharacterized protein</fullName>
    </submittedName>
</protein>
<comment type="caution">
    <text evidence="1">The sequence shown here is derived from an EMBL/GenBank/DDBJ whole genome shotgun (WGS) entry which is preliminary data.</text>
</comment>